<dbReference type="SUPFAM" id="SSF57829">
    <property type="entry name" value="Zn-binding ribosomal proteins"/>
    <property type="match status" value="1"/>
</dbReference>
<keyword evidence="4 5" id="KW-0687">Ribonucleoprotein</keyword>
<keyword evidence="3 5" id="KW-0689">Ribosomal protein</keyword>
<dbReference type="InterPro" id="IPR000592">
    <property type="entry name" value="Ribosomal_eS27"/>
</dbReference>
<dbReference type="PROSITE" id="PS01168">
    <property type="entry name" value="RIBOSOMAL_S27E"/>
    <property type="match status" value="1"/>
</dbReference>
<dbReference type="Pfam" id="PF01667">
    <property type="entry name" value="Ribosomal_S27e"/>
    <property type="match status" value="1"/>
</dbReference>
<dbReference type="GO" id="GO:0006412">
    <property type="term" value="P:translation"/>
    <property type="evidence" value="ECO:0007669"/>
    <property type="project" value="InterPro"/>
</dbReference>
<dbReference type="Ensembl" id="ENSSSCT00070048612.1">
    <property type="protein sequence ID" value="ENSSSCP00070041042.1"/>
    <property type="gene ID" value="ENSSSCG00070024350.1"/>
</dbReference>
<organism evidence="6 7">
    <name type="scientific">Sus scrofa</name>
    <name type="common">Pig</name>
    <dbReference type="NCBI Taxonomy" id="9823"/>
    <lineage>
        <taxon>Eukaryota</taxon>
        <taxon>Metazoa</taxon>
        <taxon>Chordata</taxon>
        <taxon>Craniata</taxon>
        <taxon>Vertebrata</taxon>
        <taxon>Euteleostomi</taxon>
        <taxon>Mammalia</taxon>
        <taxon>Eutheria</taxon>
        <taxon>Laurasiatheria</taxon>
        <taxon>Artiodactyla</taxon>
        <taxon>Suina</taxon>
        <taxon>Suidae</taxon>
        <taxon>Sus</taxon>
    </lineage>
</organism>
<dbReference type="Proteomes" id="UP000694727">
    <property type="component" value="Unplaced"/>
</dbReference>
<sequence>MINNFEIKASSNLWIPNNSLVCGLIQLVILSNNTTNNLTVFQFIPSSHAELLRKRKLFLELIFFSGPTGPRYACLFDPNLLNFLKSVFSFYSGGNVYENMPLTKDLLHPSPEEEKRKHKKKCLVQSPNSYFRDVKCPGCYKIATIFSHAQIVVLCVGCSTVLCQPTGGKARLTEGCSFRWK</sequence>
<evidence type="ECO:0000256" key="1">
    <source>
        <dbReference type="ARBA" id="ARBA00010919"/>
    </source>
</evidence>
<dbReference type="HAMAP" id="MF_00371">
    <property type="entry name" value="Ribosomal_eS27"/>
    <property type="match status" value="1"/>
</dbReference>
<evidence type="ECO:0000313" key="6">
    <source>
        <dbReference type="Ensembl" id="ENSSSCP00070041042.1"/>
    </source>
</evidence>
<comment type="cofactor">
    <cofactor evidence="5">
        <name>Zn(2+)</name>
        <dbReference type="ChEBI" id="CHEBI:29105"/>
    </cofactor>
    <text evidence="5">Binds 1 zinc ion per subunit.</text>
</comment>
<dbReference type="InterPro" id="IPR023407">
    <property type="entry name" value="Ribosomal_eS27_Zn-bd_dom_sf"/>
</dbReference>
<dbReference type="GO" id="GO:1990904">
    <property type="term" value="C:ribonucleoprotein complex"/>
    <property type="evidence" value="ECO:0007669"/>
    <property type="project" value="UniProtKB-KW"/>
</dbReference>
<reference evidence="6" key="2">
    <citation type="submission" date="2025-05" db="UniProtKB">
        <authorList>
            <consortium name="Ensembl"/>
        </authorList>
    </citation>
    <scope>IDENTIFICATION</scope>
</reference>
<reference evidence="6 7" key="1">
    <citation type="submission" date="2017-08" db="EMBL/GenBank/DDBJ databases">
        <title>USMARCv1.0.</title>
        <authorList>
            <person name="Hannum G.I."/>
            <person name="Koren S."/>
            <person name="Schroeder S.G."/>
            <person name="Chin S.C."/>
            <person name="Nonneman D.J."/>
            <person name="Becker S.A."/>
            <person name="Rosen B.D."/>
            <person name="Bickhart D.M."/>
            <person name="Putnam N.H."/>
            <person name="Green R.E."/>
            <person name="Tuggle C.K."/>
            <person name="Liu H."/>
            <person name="Rohrer G.A."/>
            <person name="Warr A."/>
            <person name="Hall R."/>
            <person name="Kim K."/>
            <person name="Hume D.A."/>
            <person name="Talbot R."/>
            <person name="Chow W."/>
            <person name="Howe K."/>
            <person name="Schwartz A.S."/>
            <person name="Watson M."/>
            <person name="Archibald A.L."/>
            <person name="Phillippy A.M."/>
            <person name="Smith T.P.L."/>
        </authorList>
    </citation>
    <scope>NUCLEOTIDE SEQUENCE [LARGE SCALE GENOMIC DNA]</scope>
</reference>
<dbReference type="FunFam" id="2.20.25.100:FF:000001">
    <property type="entry name" value="40S ribosomal protein S27"/>
    <property type="match status" value="1"/>
</dbReference>
<keyword evidence="2 5" id="KW-0862">Zinc</keyword>
<dbReference type="Ensembl" id="ENSSSCT00030049331.1">
    <property type="protein sequence ID" value="ENSSSCP00030022348.1"/>
    <property type="gene ID" value="ENSSSCG00030035590.1"/>
</dbReference>
<comment type="similarity">
    <text evidence="1 5">Belongs to the eukaryotic ribosomal protein eS27 family.</text>
</comment>
<accession>A0A4X1VJK0</accession>
<dbReference type="Proteomes" id="UP000694570">
    <property type="component" value="Unplaced"/>
</dbReference>
<evidence type="ECO:0000256" key="4">
    <source>
        <dbReference type="ARBA" id="ARBA00023274"/>
    </source>
</evidence>
<dbReference type="GO" id="GO:0008270">
    <property type="term" value="F:zinc ion binding"/>
    <property type="evidence" value="ECO:0007669"/>
    <property type="project" value="UniProtKB-KW"/>
</dbReference>
<dbReference type="GO" id="GO:0005840">
    <property type="term" value="C:ribosome"/>
    <property type="evidence" value="ECO:0007669"/>
    <property type="project" value="UniProtKB-KW"/>
</dbReference>
<dbReference type="AlphaFoldDB" id="A0A4X1VJK0"/>
<dbReference type="PANTHER" id="PTHR11594">
    <property type="entry name" value="40S RIBOSOMAL PROTEIN S27"/>
    <property type="match status" value="1"/>
</dbReference>
<dbReference type="ExpressionAtlas" id="A0A4X1VJK0">
    <property type="expression patterns" value="baseline"/>
</dbReference>
<dbReference type="Proteomes" id="UP000314985">
    <property type="component" value="Chromosome 13"/>
</dbReference>
<evidence type="ECO:0000256" key="2">
    <source>
        <dbReference type="ARBA" id="ARBA00022833"/>
    </source>
</evidence>
<protein>
    <recommendedName>
        <fullName evidence="5">40S ribosomal protein S27</fullName>
    </recommendedName>
</protein>
<evidence type="ECO:0000256" key="3">
    <source>
        <dbReference type="ARBA" id="ARBA00022980"/>
    </source>
</evidence>
<dbReference type="Proteomes" id="UP000694722">
    <property type="component" value="Unplaced"/>
</dbReference>
<dbReference type="Ensembl" id="ENSSSCT00040004644.1">
    <property type="protein sequence ID" value="ENSSSCP00040001507.1"/>
    <property type="gene ID" value="ENSSSCG00040003708.1"/>
</dbReference>
<dbReference type="InterPro" id="IPR011332">
    <property type="entry name" value="Ribosomal_zn-bd"/>
</dbReference>
<dbReference type="Gene3D" id="2.20.25.100">
    <property type="entry name" value="Zn-binding ribosomal proteins"/>
    <property type="match status" value="1"/>
</dbReference>
<proteinExistence type="inferred from homology"/>
<dbReference type="GO" id="GO:0003735">
    <property type="term" value="F:structural constituent of ribosome"/>
    <property type="evidence" value="ECO:0007669"/>
    <property type="project" value="InterPro"/>
</dbReference>
<dbReference type="SMR" id="A0A4X1VJK0"/>
<name>A0A4X1VJK0_PIG</name>
<dbReference type="Ensembl" id="ENSSSCT00025078635.1">
    <property type="protein sequence ID" value="ENSSSCP00025034148.1"/>
    <property type="gene ID" value="ENSSSCG00025057460.1"/>
</dbReference>
<evidence type="ECO:0000313" key="7">
    <source>
        <dbReference type="Proteomes" id="UP000314985"/>
    </source>
</evidence>
<keyword evidence="5" id="KW-0863">Zinc-finger</keyword>
<evidence type="ECO:0000256" key="5">
    <source>
        <dbReference type="RuleBase" id="RU000671"/>
    </source>
</evidence>
<keyword evidence="5" id="KW-0479">Metal-binding</keyword>